<evidence type="ECO:0000256" key="1">
    <source>
        <dbReference type="SAM" id="MobiDB-lite"/>
    </source>
</evidence>
<protein>
    <submittedName>
        <fullName evidence="2">Uncharacterized protein</fullName>
    </submittedName>
</protein>
<reference evidence="2 3" key="1">
    <citation type="journal article" date="2015" name="Proc. Natl. Acad. Sci. U.S.A.">
        <title>The resurrection genome of Boea hygrometrica: A blueprint for survival of dehydration.</title>
        <authorList>
            <person name="Xiao L."/>
            <person name="Yang G."/>
            <person name="Zhang L."/>
            <person name="Yang X."/>
            <person name="Zhao S."/>
            <person name="Ji Z."/>
            <person name="Zhou Q."/>
            <person name="Hu M."/>
            <person name="Wang Y."/>
            <person name="Chen M."/>
            <person name="Xu Y."/>
            <person name="Jin H."/>
            <person name="Xiao X."/>
            <person name="Hu G."/>
            <person name="Bao F."/>
            <person name="Hu Y."/>
            <person name="Wan P."/>
            <person name="Li L."/>
            <person name="Deng X."/>
            <person name="Kuang T."/>
            <person name="Xiang C."/>
            <person name="Zhu J.K."/>
            <person name="Oliver M.J."/>
            <person name="He Y."/>
        </authorList>
    </citation>
    <scope>NUCLEOTIDE SEQUENCE [LARGE SCALE GENOMIC DNA]</scope>
    <source>
        <strain evidence="3">cv. XS01</strain>
    </source>
</reference>
<evidence type="ECO:0000313" key="2">
    <source>
        <dbReference type="EMBL" id="KZV13749.1"/>
    </source>
</evidence>
<proteinExistence type="predicted"/>
<name>A0A2Z6ZX34_9LAMI</name>
<evidence type="ECO:0000313" key="3">
    <source>
        <dbReference type="Proteomes" id="UP000250235"/>
    </source>
</evidence>
<feature type="compositionally biased region" description="Polar residues" evidence="1">
    <location>
        <begin position="66"/>
        <end position="86"/>
    </location>
</feature>
<feature type="compositionally biased region" description="Basic and acidic residues" evidence="1">
    <location>
        <begin position="16"/>
        <end position="25"/>
    </location>
</feature>
<gene>
    <name evidence="2" type="ORF">F511_45089</name>
</gene>
<sequence>MSPPCDATTTPLKIESSPHPRDRIHPQPQPPSPTGSPRHRLPPAHPAASTHERRRSPGLHNCKPSAMNNIINPAAQTSPPRVTQGDNFLPSSSPPPSLCRLPRPTPRHIANPSPLHRPPGGSQRFMLISDTRIPIAKVKT</sequence>
<feature type="region of interest" description="Disordered" evidence="1">
    <location>
        <begin position="1"/>
        <end position="125"/>
    </location>
</feature>
<organism evidence="2 3">
    <name type="scientific">Dorcoceras hygrometricum</name>
    <dbReference type="NCBI Taxonomy" id="472368"/>
    <lineage>
        <taxon>Eukaryota</taxon>
        <taxon>Viridiplantae</taxon>
        <taxon>Streptophyta</taxon>
        <taxon>Embryophyta</taxon>
        <taxon>Tracheophyta</taxon>
        <taxon>Spermatophyta</taxon>
        <taxon>Magnoliopsida</taxon>
        <taxon>eudicotyledons</taxon>
        <taxon>Gunneridae</taxon>
        <taxon>Pentapetalae</taxon>
        <taxon>asterids</taxon>
        <taxon>lamiids</taxon>
        <taxon>Lamiales</taxon>
        <taxon>Gesneriaceae</taxon>
        <taxon>Didymocarpoideae</taxon>
        <taxon>Trichosporeae</taxon>
        <taxon>Loxocarpinae</taxon>
        <taxon>Dorcoceras</taxon>
    </lineage>
</organism>
<dbReference type="EMBL" id="KV026831">
    <property type="protein sequence ID" value="KZV13749.1"/>
    <property type="molecule type" value="Genomic_DNA"/>
</dbReference>
<dbReference type="AlphaFoldDB" id="A0A2Z6ZX34"/>
<accession>A0A2Z6ZX34</accession>
<keyword evidence="3" id="KW-1185">Reference proteome</keyword>
<dbReference type="Proteomes" id="UP000250235">
    <property type="component" value="Unassembled WGS sequence"/>
</dbReference>